<name>A0ABW3UM11_9BACL</name>
<dbReference type="Gene3D" id="3.10.450.40">
    <property type="match status" value="1"/>
</dbReference>
<dbReference type="InterPro" id="IPR020288">
    <property type="entry name" value="Sheath_initiator"/>
</dbReference>
<evidence type="ECO:0000313" key="1">
    <source>
        <dbReference type="EMBL" id="MFD1220921.1"/>
    </source>
</evidence>
<reference evidence="2" key="1">
    <citation type="journal article" date="2019" name="Int. J. Syst. Evol. Microbiol.">
        <title>The Global Catalogue of Microorganisms (GCM) 10K type strain sequencing project: providing services to taxonomists for standard genome sequencing and annotation.</title>
        <authorList>
            <consortium name="The Broad Institute Genomics Platform"/>
            <consortium name="The Broad Institute Genome Sequencing Center for Infectious Disease"/>
            <person name="Wu L."/>
            <person name="Ma J."/>
        </authorList>
    </citation>
    <scope>NUCLEOTIDE SEQUENCE [LARGE SCALE GENOMIC DNA]</scope>
    <source>
        <strain evidence="2">CCUG 53270</strain>
    </source>
</reference>
<organism evidence="1 2">
    <name type="scientific">Paenibacillus vulneris</name>
    <dbReference type="NCBI Taxonomy" id="1133364"/>
    <lineage>
        <taxon>Bacteria</taxon>
        <taxon>Bacillati</taxon>
        <taxon>Bacillota</taxon>
        <taxon>Bacilli</taxon>
        <taxon>Bacillales</taxon>
        <taxon>Paenibacillaceae</taxon>
        <taxon>Paenibacillus</taxon>
    </lineage>
</organism>
<dbReference type="SUPFAM" id="SSF160719">
    <property type="entry name" value="gpW/gp25-like"/>
    <property type="match status" value="1"/>
</dbReference>
<dbReference type="RefSeq" id="WP_079914716.1">
    <property type="nucleotide sequence ID" value="NZ_BAABJG010000029.1"/>
</dbReference>
<comment type="caution">
    <text evidence="1">The sequence shown here is derived from an EMBL/GenBank/DDBJ whole genome shotgun (WGS) entry which is preliminary data.</text>
</comment>
<dbReference type="Proteomes" id="UP001597180">
    <property type="component" value="Unassembled WGS sequence"/>
</dbReference>
<protein>
    <submittedName>
        <fullName evidence="1">DUF2634 domain-containing protein</fullName>
    </submittedName>
</protein>
<evidence type="ECO:0000313" key="2">
    <source>
        <dbReference type="Proteomes" id="UP001597180"/>
    </source>
</evidence>
<gene>
    <name evidence="1" type="ORF">ACFQ4B_12420</name>
</gene>
<keyword evidence="2" id="KW-1185">Reference proteome</keyword>
<proteinExistence type="predicted"/>
<dbReference type="EMBL" id="JBHTLU010000014">
    <property type="protein sequence ID" value="MFD1220921.1"/>
    <property type="molecule type" value="Genomic_DNA"/>
</dbReference>
<sequence>MIPQGGILGKVTQTVRQPGRTYRIDPGLKRILGMVDGLEAVKQAALKILATERFEHIIYSGNYGSEFSNIPGRSPSFVQTELNRRIREALLQDDRIKDIQHFEVEINGDDITASFTVVSLYGSVALTKGVGESV</sequence>
<dbReference type="Pfam" id="PF10934">
    <property type="entry name" value="Sheath_initiator"/>
    <property type="match status" value="1"/>
</dbReference>
<accession>A0ABW3UM11</accession>